<proteinExistence type="predicted"/>
<organism evidence="1 2">
    <name type="scientific">Ammoniphilus resinae</name>
    <dbReference type="NCBI Taxonomy" id="861532"/>
    <lineage>
        <taxon>Bacteria</taxon>
        <taxon>Bacillati</taxon>
        <taxon>Bacillota</taxon>
        <taxon>Bacilli</taxon>
        <taxon>Bacillales</taxon>
        <taxon>Paenibacillaceae</taxon>
        <taxon>Aneurinibacillus group</taxon>
        <taxon>Ammoniphilus</taxon>
    </lineage>
</organism>
<reference evidence="1 2" key="1">
    <citation type="submission" date="2021-03" db="EMBL/GenBank/DDBJ databases">
        <title>Genomic Encyclopedia of Type Strains, Phase IV (KMG-IV): sequencing the most valuable type-strain genomes for metagenomic binning, comparative biology and taxonomic classification.</title>
        <authorList>
            <person name="Goeker M."/>
        </authorList>
    </citation>
    <scope>NUCLEOTIDE SEQUENCE [LARGE SCALE GENOMIC DNA]</scope>
    <source>
        <strain evidence="1 2">DSM 24738</strain>
    </source>
</reference>
<dbReference type="Proteomes" id="UP001519343">
    <property type="component" value="Unassembled WGS sequence"/>
</dbReference>
<comment type="caution">
    <text evidence="1">The sequence shown here is derived from an EMBL/GenBank/DDBJ whole genome shotgun (WGS) entry which is preliminary data.</text>
</comment>
<evidence type="ECO:0000313" key="1">
    <source>
        <dbReference type="EMBL" id="MBP1930769.1"/>
    </source>
</evidence>
<gene>
    <name evidence="1" type="ORF">J2Z37_000756</name>
</gene>
<accession>A0ABS4GKL5</accession>
<protein>
    <recommendedName>
        <fullName evidence="3">Flagellar hook-length control protein-like C-terminal domain-containing protein</fullName>
    </recommendedName>
</protein>
<evidence type="ECO:0008006" key="3">
    <source>
        <dbReference type="Google" id="ProtNLM"/>
    </source>
</evidence>
<sequence length="415" mass="46242">MVTGTLLQNLIRSLPVYSGPKLEFTAGQIVKGTVLRNLPNSQSLLSVDGRQIIGKMEVNLNAGERVWLQVQSTGQPVMLQVIKQFDKQTGKPRAVGGRINDLASALGFEDEESKGLLSKLVSEQIPVPQSMLNNIFAINKTGERDLSDAIVLSLKRGYPVTEETVKSVDQFVSGPHLGELLALWEKEYRSIDGDKWSFPWGDKVLSLLARLRQGSPASAEMLRDFLLDLGLGWEKRLVGSNDIDAYVEQLKPLLLQIRGNLADTPSLSPLAEVTDQVIRYITGQQLFLTPGQFPLQQLLLSIPLFESSFVQIESRRDPLGQVDPNHCRLLFFLQLAKMGELLIDVQIRERMVSVDFTGEDPSLQPLIEFFRNDLSKALKETGYQLLSARVRKVGVSKGVEAKGFLQPYKGVDFRI</sequence>
<evidence type="ECO:0000313" key="2">
    <source>
        <dbReference type="Proteomes" id="UP001519343"/>
    </source>
</evidence>
<dbReference type="EMBL" id="JAGGKT010000001">
    <property type="protein sequence ID" value="MBP1930769.1"/>
    <property type="molecule type" value="Genomic_DNA"/>
</dbReference>
<dbReference type="RefSeq" id="WP_209808839.1">
    <property type="nucleotide sequence ID" value="NZ_JAGGKT010000001.1"/>
</dbReference>
<keyword evidence="2" id="KW-1185">Reference proteome</keyword>
<name>A0ABS4GKL5_9BACL</name>